<reference evidence="1" key="1">
    <citation type="submission" date="2015-05" db="EMBL/GenBank/DDBJ databases">
        <title>Permanent draft genome of Rhodopirellula islandicus K833.</title>
        <authorList>
            <person name="Kizina J."/>
            <person name="Richter M."/>
            <person name="Glockner F.O."/>
            <person name="Harder J."/>
        </authorList>
    </citation>
    <scope>NUCLEOTIDE SEQUENCE [LARGE SCALE GENOMIC DNA]</scope>
    <source>
        <strain evidence="1">K833</strain>
    </source>
</reference>
<organism evidence="1 2">
    <name type="scientific">Rhodopirellula islandica</name>
    <dbReference type="NCBI Taxonomy" id="595434"/>
    <lineage>
        <taxon>Bacteria</taxon>
        <taxon>Pseudomonadati</taxon>
        <taxon>Planctomycetota</taxon>
        <taxon>Planctomycetia</taxon>
        <taxon>Pirellulales</taxon>
        <taxon>Pirellulaceae</taxon>
        <taxon>Rhodopirellula</taxon>
    </lineage>
</organism>
<dbReference type="PATRIC" id="fig|595434.4.peg.4644"/>
<gene>
    <name evidence="1" type="ORF">RISK_004892</name>
</gene>
<name>A0A0J1B9G3_RHOIS</name>
<dbReference type="AlphaFoldDB" id="A0A0J1B9G3"/>
<protein>
    <submittedName>
        <fullName evidence="1">Uncharacterized protein</fullName>
    </submittedName>
</protein>
<keyword evidence="2" id="KW-1185">Reference proteome</keyword>
<evidence type="ECO:0000313" key="1">
    <source>
        <dbReference type="EMBL" id="KLU03126.1"/>
    </source>
</evidence>
<accession>A0A0J1B9G3</accession>
<dbReference type="STRING" id="595434.RISK_004892"/>
<comment type="caution">
    <text evidence="1">The sequence shown here is derived from an EMBL/GenBank/DDBJ whole genome shotgun (WGS) entry which is preliminary data.</text>
</comment>
<dbReference type="EMBL" id="LECT01000041">
    <property type="protein sequence ID" value="KLU03126.1"/>
    <property type="molecule type" value="Genomic_DNA"/>
</dbReference>
<proteinExistence type="predicted"/>
<sequence>MNRFLFKGPFQEQGSPGRMQRVHARRPSAWPFPSLIQVRTE</sequence>
<evidence type="ECO:0000313" key="2">
    <source>
        <dbReference type="Proteomes" id="UP000036367"/>
    </source>
</evidence>
<dbReference type="Proteomes" id="UP000036367">
    <property type="component" value="Unassembled WGS sequence"/>
</dbReference>